<keyword evidence="2" id="KW-0677">Repeat</keyword>
<gene>
    <name evidence="5" type="ORF">ACJRO7_003162</name>
</gene>
<dbReference type="Pfam" id="PF00931">
    <property type="entry name" value="NB-ARC"/>
    <property type="match status" value="1"/>
</dbReference>
<dbReference type="Gene3D" id="3.40.50.300">
    <property type="entry name" value="P-loop containing nucleotide triphosphate hydrolases"/>
    <property type="match status" value="1"/>
</dbReference>
<dbReference type="Pfam" id="PF01582">
    <property type="entry name" value="TIR"/>
    <property type="match status" value="1"/>
</dbReference>
<name>A0ABD3IW03_EUCGL</name>
<dbReference type="PROSITE" id="PS50104">
    <property type="entry name" value="TIR"/>
    <property type="match status" value="1"/>
</dbReference>
<evidence type="ECO:0000259" key="4">
    <source>
        <dbReference type="PROSITE" id="PS50104"/>
    </source>
</evidence>
<dbReference type="InterPro" id="IPR027417">
    <property type="entry name" value="P-loop_NTPase"/>
</dbReference>
<dbReference type="SUPFAM" id="SSF52540">
    <property type="entry name" value="P-loop containing nucleoside triphosphate hydrolases"/>
    <property type="match status" value="1"/>
</dbReference>
<dbReference type="PRINTS" id="PR00364">
    <property type="entry name" value="DISEASERSIST"/>
</dbReference>
<dbReference type="Pfam" id="PF23598">
    <property type="entry name" value="LRR_14"/>
    <property type="match status" value="1"/>
</dbReference>
<protein>
    <recommendedName>
        <fullName evidence="4">TIR domain-containing protein</fullName>
    </recommendedName>
</protein>
<dbReference type="Gene3D" id="3.80.10.10">
    <property type="entry name" value="Ribonuclease Inhibitor"/>
    <property type="match status" value="2"/>
</dbReference>
<dbReference type="Gene3D" id="1.10.8.430">
    <property type="entry name" value="Helical domain of apoptotic protease-activating factors"/>
    <property type="match status" value="1"/>
</dbReference>
<evidence type="ECO:0000313" key="6">
    <source>
        <dbReference type="Proteomes" id="UP001634007"/>
    </source>
</evidence>
<dbReference type="InterPro" id="IPR026906">
    <property type="entry name" value="LRR_5"/>
</dbReference>
<evidence type="ECO:0000313" key="5">
    <source>
        <dbReference type="EMBL" id="KAL3717979.1"/>
    </source>
</evidence>
<evidence type="ECO:0000256" key="3">
    <source>
        <dbReference type="ARBA" id="ARBA00022821"/>
    </source>
</evidence>
<dbReference type="PANTHER" id="PTHR11017">
    <property type="entry name" value="LEUCINE-RICH REPEAT-CONTAINING PROTEIN"/>
    <property type="match status" value="1"/>
</dbReference>
<evidence type="ECO:0000256" key="1">
    <source>
        <dbReference type="ARBA" id="ARBA00022614"/>
    </source>
</evidence>
<dbReference type="SMART" id="SM00255">
    <property type="entry name" value="TIR"/>
    <property type="match status" value="1"/>
</dbReference>
<dbReference type="SUPFAM" id="SSF52200">
    <property type="entry name" value="Toll/Interleukin receptor TIR domain"/>
    <property type="match status" value="1"/>
</dbReference>
<proteinExistence type="predicted"/>
<dbReference type="InterPro" id="IPR002182">
    <property type="entry name" value="NB-ARC"/>
</dbReference>
<dbReference type="Pfam" id="PF23282">
    <property type="entry name" value="WHD_ROQ1"/>
    <property type="match status" value="1"/>
</dbReference>
<keyword evidence="1" id="KW-0433">Leucine-rich repeat</keyword>
<dbReference type="Gene3D" id="3.40.50.10140">
    <property type="entry name" value="Toll/interleukin-1 receptor homology (TIR) domain"/>
    <property type="match status" value="1"/>
</dbReference>
<dbReference type="GO" id="GO:0051707">
    <property type="term" value="P:response to other organism"/>
    <property type="evidence" value="ECO:0007669"/>
    <property type="project" value="UniProtKB-ARBA"/>
</dbReference>
<dbReference type="PANTHER" id="PTHR11017:SF570">
    <property type="entry name" value="DISEASE RESISTANCE PROTEIN (TIR-NBS CLASS)-RELATED"/>
    <property type="match status" value="1"/>
</dbReference>
<organism evidence="5 6">
    <name type="scientific">Eucalyptus globulus</name>
    <name type="common">Tasmanian blue gum</name>
    <dbReference type="NCBI Taxonomy" id="34317"/>
    <lineage>
        <taxon>Eukaryota</taxon>
        <taxon>Viridiplantae</taxon>
        <taxon>Streptophyta</taxon>
        <taxon>Embryophyta</taxon>
        <taxon>Tracheophyta</taxon>
        <taxon>Spermatophyta</taxon>
        <taxon>Magnoliopsida</taxon>
        <taxon>eudicotyledons</taxon>
        <taxon>Gunneridae</taxon>
        <taxon>Pentapetalae</taxon>
        <taxon>rosids</taxon>
        <taxon>malvids</taxon>
        <taxon>Myrtales</taxon>
        <taxon>Myrtaceae</taxon>
        <taxon>Myrtoideae</taxon>
        <taxon>Eucalypteae</taxon>
        <taxon>Eucalyptus</taxon>
    </lineage>
</organism>
<dbReference type="InterPro" id="IPR032675">
    <property type="entry name" value="LRR_dom_sf"/>
</dbReference>
<dbReference type="SUPFAM" id="SSF52058">
    <property type="entry name" value="L domain-like"/>
    <property type="match status" value="3"/>
</dbReference>
<sequence length="1494" mass="170353">MHLPIKKRRISVADSSWTELTQTHSGGFSSPPTETTNDVPSLPIGNCYEVFLSFEGLDTRKGFADQLYTGLVDAGIHAFRADNMLRQGEELGPDLLAVIKNSKILIPILSENYGSSTWYLDELVQMMECKNNGMGHTVLPVFYKVEPDHVKHQIGNFGDVFHTLERRFDPVILEKWKQALIEVSSFKGPEVNGYEEKLVKSIIQKVLGELKKKFELVIPEYLVGIDSHVEKVMKFVDNNSRATLFIGIHGIGGIGKTAFAKTIYTKLSNQFEYCSFIPDVRESCKHIGLAYLQNQLIFDILKQKNQVDNKDEGIDFISSNFGTKKVLIFLDDVDDYDQLKALVGNQNWFSSGSRIIITTRNKNILVNAGVDYNHEHQEIDKDKSLILFSRHAFRQDSPPSEFKDLTCEVVSTIGGLPLSLEVLGSFLCGKEPTLWKSTINKLRKVPREKVQEKLRITYEALEHEQKQIFLDIACFLNGIDWRVASYMWDACEEEIEVLRFLSLIKVGDNHELLMHDQLRDLGREIVRDENKEEPQYRSRLWDSKDVLKILKGNKGTAKIKAIYLSKGGNIHTDKQFKNLMSLRFLHVSGAHFRGDFKNSIEELRWLRWRNCPLNFEAKNFHAKELLALDLSASGISNEWRGWSSIMMAKKLKYLDLTDCQYLEGTFFLSAFKNLEVLIFRDCRKLEQIDSSIGEMKGLVRLDLTGCWSLKELPTEVDKLEALEQLLLKDCRNLSVVPASIGALQNLEILNISGTRIKELPDGIRRLRKLRHLDASWCTKPEGKMLECIHNLSYDQFFLSHSKEEFPWLLELVSLPELPSSLTYLSVTCQNRRLPSLSHLTHLKELHLLDCKFLECITEHPSTLLEPSECSQMDVENSELHNPLNTPFKLEILVISGCKSMETLDVSKFNHLRTLFAHDCNDILEVWGLDKLKYLESLTIIRCDLIERLDLPKSEGMKKLYVENCKNLVEVQGLNRLEFLQELLISRCASIERLDLPKSRGMKKLCVRSCEKLVEIQGVEFLKELHIYHCASIEMLDLSKFEGLRILYVGWCEKLVKIQNLNRLKFLEVLSIFRCASIERLDLLKSEGIKKIDVDGCIKLVKIEGLNGLEFLEELDISRCALIERLDLTKFKSLKKLCAEWCKKLVEIQGLDSLEFLEELRISGYASIERLDLSKSKGLKILFAKCCEKLVEIQGLDRLEFLKVLSISGSTSIEGLNLLKSEGLEILDANNCKSLAEIQGLSMLKFLEELSISNCASIKRLNLSKSEGLKKLYAGCCEKLVEIQGLDRMEFLKVLIVSGCTSIERLKLAKSKRLEILDAENCNNLVEIQGLDRLEFLEELNISGCASIERLDLSKSEGLKIVYAQNCKNLVEIQGLDRLEFLEELNISGCASIRRLDLSKSQGLEILDAQNCKNLVKILGHNNLDFLKELNISEYVSIEKLEVSESEGLKILDAQNCKNLVETQGLDRLESLDLNIPWCPSFGGALEIPIAHNYY</sequence>
<dbReference type="Pfam" id="PF13306">
    <property type="entry name" value="LRR_5"/>
    <property type="match status" value="2"/>
</dbReference>
<dbReference type="Gene3D" id="3.40.1170.20">
    <property type="entry name" value="tRNA intron endonuclease, N-terminal domain"/>
    <property type="match status" value="12"/>
</dbReference>
<dbReference type="InterPro" id="IPR044974">
    <property type="entry name" value="Disease_R_plants"/>
</dbReference>
<evidence type="ECO:0000256" key="2">
    <source>
        <dbReference type="ARBA" id="ARBA00022737"/>
    </source>
</evidence>
<dbReference type="Proteomes" id="UP001634007">
    <property type="component" value="Unassembled WGS sequence"/>
</dbReference>
<dbReference type="InterPro" id="IPR055414">
    <property type="entry name" value="LRR_R13L4/SHOC2-like"/>
</dbReference>
<keyword evidence="3" id="KW-0611">Plant defense</keyword>
<reference evidence="5 6" key="1">
    <citation type="submission" date="2024-11" db="EMBL/GenBank/DDBJ databases">
        <title>Chromosome-level genome assembly of Eucalyptus globulus Labill. provides insights into its genome evolution.</title>
        <authorList>
            <person name="Li X."/>
        </authorList>
    </citation>
    <scope>NUCLEOTIDE SEQUENCE [LARGE SCALE GENOMIC DNA]</scope>
    <source>
        <strain evidence="5">CL2024</strain>
        <tissue evidence="5">Fresh tender leaves</tissue>
    </source>
</reference>
<keyword evidence="6" id="KW-1185">Reference proteome</keyword>
<accession>A0ABD3IW03</accession>
<dbReference type="InterPro" id="IPR035897">
    <property type="entry name" value="Toll_tir_struct_dom_sf"/>
</dbReference>
<dbReference type="EMBL" id="JBJKBG010000010">
    <property type="protein sequence ID" value="KAL3717979.1"/>
    <property type="molecule type" value="Genomic_DNA"/>
</dbReference>
<comment type="caution">
    <text evidence="5">The sequence shown here is derived from an EMBL/GenBank/DDBJ whole genome shotgun (WGS) entry which is preliminary data.</text>
</comment>
<dbReference type="GO" id="GO:0006952">
    <property type="term" value="P:defense response"/>
    <property type="evidence" value="ECO:0007669"/>
    <property type="project" value="UniProtKB-KW"/>
</dbReference>
<dbReference type="InterPro" id="IPR058192">
    <property type="entry name" value="WHD_ROQ1-like"/>
</dbReference>
<dbReference type="InterPro" id="IPR042197">
    <property type="entry name" value="Apaf_helical"/>
</dbReference>
<feature type="domain" description="TIR" evidence="4">
    <location>
        <begin position="46"/>
        <end position="210"/>
    </location>
</feature>
<dbReference type="InterPro" id="IPR000157">
    <property type="entry name" value="TIR_dom"/>
</dbReference>